<dbReference type="Pfam" id="PF00593">
    <property type="entry name" value="TonB_dep_Rec_b-barrel"/>
    <property type="match status" value="1"/>
</dbReference>
<dbReference type="Proteomes" id="UP000190667">
    <property type="component" value="Unassembled WGS sequence"/>
</dbReference>
<feature type="domain" description="TonB-dependent receptor-like beta-barrel" evidence="17">
    <location>
        <begin position="262"/>
        <end position="698"/>
    </location>
</feature>
<protein>
    <recommendedName>
        <fullName evidence="21">TonB-dependent receptor</fullName>
    </recommendedName>
</protein>
<dbReference type="SUPFAM" id="SSF56935">
    <property type="entry name" value="Porins"/>
    <property type="match status" value="1"/>
</dbReference>
<dbReference type="InterPro" id="IPR039426">
    <property type="entry name" value="TonB-dep_rcpt-like"/>
</dbReference>
<proteinExistence type="inferred from homology"/>
<keyword evidence="3 14" id="KW-0813">Transport</keyword>
<evidence type="ECO:0000256" key="13">
    <source>
        <dbReference type="ARBA" id="ARBA00023237"/>
    </source>
</evidence>
<keyword evidence="6 14" id="KW-0812">Transmembrane</keyword>
<dbReference type="STRING" id="1926881.BTJ39_00850"/>
<accession>A0A1S8YSM1</accession>
<comment type="subcellular location">
    <subcellularLocation>
        <location evidence="1 14">Cell outer membrane</location>
        <topology evidence="1 14">Multi-pass membrane protein</topology>
    </subcellularLocation>
</comment>
<dbReference type="GO" id="GO:0038023">
    <property type="term" value="F:signaling receptor activity"/>
    <property type="evidence" value="ECO:0007669"/>
    <property type="project" value="InterPro"/>
</dbReference>
<dbReference type="Gene3D" id="2.40.170.20">
    <property type="entry name" value="TonB-dependent receptor, beta-barrel domain"/>
    <property type="match status" value="1"/>
</dbReference>
<keyword evidence="20" id="KW-1185">Reference proteome</keyword>
<feature type="signal peptide" evidence="16">
    <location>
        <begin position="1"/>
        <end position="38"/>
    </location>
</feature>
<dbReference type="AlphaFoldDB" id="A0A1S8YSM1"/>
<evidence type="ECO:0000256" key="15">
    <source>
        <dbReference type="RuleBase" id="RU003357"/>
    </source>
</evidence>
<evidence type="ECO:0000259" key="18">
    <source>
        <dbReference type="Pfam" id="PF07715"/>
    </source>
</evidence>
<dbReference type="FunFam" id="2.40.170.20:FF:000005">
    <property type="entry name" value="TonB-dependent siderophore receptor"/>
    <property type="match status" value="1"/>
</dbReference>
<evidence type="ECO:0000256" key="8">
    <source>
        <dbReference type="ARBA" id="ARBA00023004"/>
    </source>
</evidence>
<dbReference type="InterPro" id="IPR010105">
    <property type="entry name" value="TonB_sidphr_rcpt"/>
</dbReference>
<evidence type="ECO:0000313" key="20">
    <source>
        <dbReference type="Proteomes" id="UP000190667"/>
    </source>
</evidence>
<dbReference type="GO" id="GO:0015344">
    <property type="term" value="F:siderophore uptake transmembrane transporter activity"/>
    <property type="evidence" value="ECO:0007669"/>
    <property type="project" value="TreeGrafter"/>
</dbReference>
<dbReference type="GO" id="GO:0015891">
    <property type="term" value="P:siderophore transport"/>
    <property type="evidence" value="ECO:0007669"/>
    <property type="project" value="InterPro"/>
</dbReference>
<keyword evidence="10 15" id="KW-0798">TonB box</keyword>
<dbReference type="CDD" id="cd01347">
    <property type="entry name" value="ligand_gated_channel"/>
    <property type="match status" value="1"/>
</dbReference>
<evidence type="ECO:0000256" key="1">
    <source>
        <dbReference type="ARBA" id="ARBA00004571"/>
    </source>
</evidence>
<dbReference type="InterPro" id="IPR036942">
    <property type="entry name" value="Beta-barrel_TonB_sf"/>
</dbReference>
<organism evidence="19 20">
    <name type="scientific">Izhakiella australiensis</name>
    <dbReference type="NCBI Taxonomy" id="1926881"/>
    <lineage>
        <taxon>Bacteria</taxon>
        <taxon>Pseudomonadati</taxon>
        <taxon>Pseudomonadota</taxon>
        <taxon>Gammaproteobacteria</taxon>
        <taxon>Enterobacterales</taxon>
        <taxon>Erwiniaceae</taxon>
        <taxon>Izhakiella</taxon>
    </lineage>
</organism>
<evidence type="ECO:0000256" key="3">
    <source>
        <dbReference type="ARBA" id="ARBA00022448"/>
    </source>
</evidence>
<sequence length="729" mass="79378">MKFSQFYGVAGALSSPSGKYPLFIYGVLSLLPSAMASAAPAAAANDRQNVMVVTAQPAAETGTGPVYGYVAKRSTAGTKTDTPLIKTPQSISVVTRDQMTMQNVQSVAQALRYTSGIASEQRGANTDSLEYLYARGFLVDQLWNGLYTPGPAGGFGFNVTSFDPYMFERIEVLHGPASVLYGQGSPGGVVNMVSKLPDSHQVNEVGVQTGSYGRRQGFFDIGGALDQNDNVLFRVVADGFASDTQTKFVEQKRFSIAPSLAWQLSDDTRFTLYGNYQTDPDAGYYNSFPLGGQTAVSRRFNPGEPDFDSFRKTQGAIGETLTHRINDVWSVKQSYRYLRNNQTVQYVGNDGFNADGTTLKRTAYLNTGSVHAHTLDNQATAAFSTGALSHQATFGVDYQHIDYDHWFYSSPAPGLNVSNPQYGQSIPAPDFLYATSLAVTLKQLGVYGQDQIDIGNWSFLLGMREDWADNDTKSYKTGEVKHQADRAFTWRLGSVYQFDNGIAPFVSYSQSFQPQVGADFDGHAFTPSKGEQYEAGVKFQPKQSNSFITLSLFQLTKSDVATSDPQHQGFNVLTGEVRSRGIEAEAHASLSNHLQLIGSYTYTDITNTESTTATKDKAPVGIPRNAASLWMDYSRYSGPLAGWQFGAGARYIGGSYGDSANSFTISSATLVDIALRYDLGQLTPKLGGWSASLNGSNLFDRHYVASCSGTSYCNWGQGRMVLAGLKYQW</sequence>
<keyword evidence="9" id="KW-0406">Ion transport</keyword>
<evidence type="ECO:0000259" key="17">
    <source>
        <dbReference type="Pfam" id="PF00593"/>
    </source>
</evidence>
<dbReference type="PANTHER" id="PTHR32552:SF68">
    <property type="entry name" value="FERRICHROME OUTER MEMBRANE TRANSPORTER_PHAGE RECEPTOR"/>
    <property type="match status" value="1"/>
</dbReference>
<evidence type="ECO:0000256" key="14">
    <source>
        <dbReference type="PROSITE-ProRule" id="PRU01360"/>
    </source>
</evidence>
<keyword evidence="8" id="KW-0408">Iron</keyword>
<evidence type="ECO:0000256" key="5">
    <source>
        <dbReference type="ARBA" id="ARBA00022496"/>
    </source>
</evidence>
<keyword evidence="13 14" id="KW-0998">Cell outer membrane</keyword>
<keyword evidence="7 16" id="KW-0732">Signal</keyword>
<dbReference type="NCBIfam" id="TIGR01783">
    <property type="entry name" value="TonB-siderophor"/>
    <property type="match status" value="1"/>
</dbReference>
<dbReference type="FunFam" id="2.170.130.10:FF:000001">
    <property type="entry name" value="Catecholate siderophore TonB-dependent receptor"/>
    <property type="match status" value="1"/>
</dbReference>
<keyword evidence="5" id="KW-0410">Iron transport</keyword>
<evidence type="ECO:0000313" key="19">
    <source>
        <dbReference type="EMBL" id="OON41747.1"/>
    </source>
</evidence>
<dbReference type="InterPro" id="IPR000531">
    <property type="entry name" value="Beta-barrel_TonB"/>
</dbReference>
<evidence type="ECO:0000256" key="6">
    <source>
        <dbReference type="ARBA" id="ARBA00022692"/>
    </source>
</evidence>
<keyword evidence="4 14" id="KW-1134">Transmembrane beta strand</keyword>
<evidence type="ECO:0000256" key="16">
    <source>
        <dbReference type="SAM" id="SignalP"/>
    </source>
</evidence>
<evidence type="ECO:0000256" key="4">
    <source>
        <dbReference type="ARBA" id="ARBA00022452"/>
    </source>
</evidence>
<evidence type="ECO:0000256" key="10">
    <source>
        <dbReference type="ARBA" id="ARBA00023077"/>
    </source>
</evidence>
<keyword evidence="11 14" id="KW-0472">Membrane</keyword>
<reference evidence="19 20" key="1">
    <citation type="submission" date="2016-12" db="EMBL/GenBank/DDBJ databases">
        <title>Izhakiella australiana sp. nov. of genus Izhakiella isolated from Australian desert.</title>
        <authorList>
            <person name="Ji M."/>
        </authorList>
    </citation>
    <scope>NUCLEOTIDE SEQUENCE [LARGE SCALE GENOMIC DNA]</scope>
    <source>
        <strain evidence="19 20">D4N98</strain>
    </source>
</reference>
<dbReference type="PROSITE" id="PS52016">
    <property type="entry name" value="TONB_DEPENDENT_REC_3"/>
    <property type="match status" value="1"/>
</dbReference>
<dbReference type="Pfam" id="PF07715">
    <property type="entry name" value="Plug"/>
    <property type="match status" value="1"/>
</dbReference>
<evidence type="ECO:0000256" key="9">
    <source>
        <dbReference type="ARBA" id="ARBA00023065"/>
    </source>
</evidence>
<dbReference type="GO" id="GO:0009279">
    <property type="term" value="C:cell outer membrane"/>
    <property type="evidence" value="ECO:0007669"/>
    <property type="project" value="UniProtKB-SubCell"/>
</dbReference>
<comment type="similarity">
    <text evidence="2 14 15">Belongs to the TonB-dependent receptor family.</text>
</comment>
<feature type="chain" id="PRO_5012481639" description="TonB-dependent receptor" evidence="16">
    <location>
        <begin position="39"/>
        <end position="729"/>
    </location>
</feature>
<evidence type="ECO:0000256" key="7">
    <source>
        <dbReference type="ARBA" id="ARBA00022729"/>
    </source>
</evidence>
<feature type="domain" description="TonB-dependent receptor plug" evidence="18">
    <location>
        <begin position="84"/>
        <end position="189"/>
    </location>
</feature>
<gene>
    <name evidence="19" type="ORF">BTJ39_00850</name>
</gene>
<dbReference type="OrthoDB" id="127311at2"/>
<comment type="caution">
    <text evidence="19">The sequence shown here is derived from an EMBL/GenBank/DDBJ whole genome shotgun (WGS) entry which is preliminary data.</text>
</comment>
<dbReference type="RefSeq" id="WP_078000771.1">
    <property type="nucleotide sequence ID" value="NZ_MRUL01000001.1"/>
</dbReference>
<dbReference type="InterPro" id="IPR012910">
    <property type="entry name" value="Plug_dom"/>
</dbReference>
<dbReference type="PANTHER" id="PTHR32552">
    <property type="entry name" value="FERRICHROME IRON RECEPTOR-RELATED"/>
    <property type="match status" value="1"/>
</dbReference>
<evidence type="ECO:0000256" key="2">
    <source>
        <dbReference type="ARBA" id="ARBA00009810"/>
    </source>
</evidence>
<keyword evidence="12" id="KW-0675">Receptor</keyword>
<evidence type="ECO:0008006" key="21">
    <source>
        <dbReference type="Google" id="ProtNLM"/>
    </source>
</evidence>
<evidence type="ECO:0000256" key="12">
    <source>
        <dbReference type="ARBA" id="ARBA00023170"/>
    </source>
</evidence>
<evidence type="ECO:0000256" key="11">
    <source>
        <dbReference type="ARBA" id="ARBA00023136"/>
    </source>
</evidence>
<name>A0A1S8YSM1_9GAMM</name>
<dbReference type="InterPro" id="IPR037066">
    <property type="entry name" value="Plug_dom_sf"/>
</dbReference>
<dbReference type="Gene3D" id="2.170.130.10">
    <property type="entry name" value="TonB-dependent receptor, plug domain"/>
    <property type="match status" value="1"/>
</dbReference>
<dbReference type="EMBL" id="MRUL01000001">
    <property type="protein sequence ID" value="OON41747.1"/>
    <property type="molecule type" value="Genomic_DNA"/>
</dbReference>